<name>A0A8J2QA21_9NEOP</name>
<dbReference type="Proteomes" id="UP000789524">
    <property type="component" value="Unassembled WGS sequence"/>
</dbReference>
<evidence type="ECO:0000313" key="2">
    <source>
        <dbReference type="EMBL" id="CAG9558735.1"/>
    </source>
</evidence>
<feature type="region of interest" description="Disordered" evidence="1">
    <location>
        <begin position="104"/>
        <end position="154"/>
    </location>
</feature>
<feature type="compositionally biased region" description="Basic and acidic residues" evidence="1">
    <location>
        <begin position="43"/>
        <end position="53"/>
    </location>
</feature>
<keyword evidence="3" id="KW-1185">Reference proteome</keyword>
<comment type="caution">
    <text evidence="2">The sequence shown here is derived from an EMBL/GenBank/DDBJ whole genome shotgun (WGS) entry which is preliminary data.</text>
</comment>
<accession>A0A8J2QA21</accession>
<evidence type="ECO:0000256" key="1">
    <source>
        <dbReference type="SAM" id="MobiDB-lite"/>
    </source>
</evidence>
<gene>
    <name evidence="2" type="ORF">DCHRY22_LOCUS756</name>
</gene>
<proteinExistence type="predicted"/>
<sequence length="154" mass="16636">MLPPRGAATLSWWGGLRPPMISKAISAGSAIPVRLGRAQWTGPKEEVSRKTERLVGSALPPTGGASGLSTRYLLLGGDRGSWLHRLDYEAGDLNKNRHQIQVMECRKQKNRKPLDVGGPSSGGREQGDERPSSGEENEQVPMAPEQVETVSVGR</sequence>
<dbReference type="EMBL" id="CAKASE010000043">
    <property type="protein sequence ID" value="CAG9558735.1"/>
    <property type="molecule type" value="Genomic_DNA"/>
</dbReference>
<dbReference type="AlphaFoldDB" id="A0A8J2QA21"/>
<organism evidence="2 3">
    <name type="scientific">Danaus chrysippus</name>
    <name type="common">African queen</name>
    <dbReference type="NCBI Taxonomy" id="151541"/>
    <lineage>
        <taxon>Eukaryota</taxon>
        <taxon>Metazoa</taxon>
        <taxon>Ecdysozoa</taxon>
        <taxon>Arthropoda</taxon>
        <taxon>Hexapoda</taxon>
        <taxon>Insecta</taxon>
        <taxon>Pterygota</taxon>
        <taxon>Neoptera</taxon>
        <taxon>Endopterygota</taxon>
        <taxon>Lepidoptera</taxon>
        <taxon>Glossata</taxon>
        <taxon>Ditrysia</taxon>
        <taxon>Papilionoidea</taxon>
        <taxon>Nymphalidae</taxon>
        <taxon>Danainae</taxon>
        <taxon>Danaini</taxon>
        <taxon>Danaina</taxon>
        <taxon>Danaus</taxon>
        <taxon>Anosia</taxon>
    </lineage>
</organism>
<feature type="region of interest" description="Disordered" evidence="1">
    <location>
        <begin position="42"/>
        <end position="67"/>
    </location>
</feature>
<protein>
    <submittedName>
        <fullName evidence="2">(African queen) hypothetical protein</fullName>
    </submittedName>
</protein>
<evidence type="ECO:0000313" key="3">
    <source>
        <dbReference type="Proteomes" id="UP000789524"/>
    </source>
</evidence>
<reference evidence="2" key="1">
    <citation type="submission" date="2021-09" db="EMBL/GenBank/DDBJ databases">
        <authorList>
            <person name="Martin H S."/>
        </authorList>
    </citation>
    <scope>NUCLEOTIDE SEQUENCE</scope>
</reference>